<sequence length="112" mass="12717">MNTHRLKLVSLCDLLNTSTASISSHNTVPVSAAQLPQNVVRACYRSDKESRLCPHPSPSSPVSPLLFFFFPTWSTFSCHHRRHCCTVHRNTELQVKNCRQFLCQFIGSRATE</sequence>
<accession>A0AAV6RSN3</accession>
<gene>
    <name evidence="1" type="ORF">JOB18_014076</name>
</gene>
<reference evidence="1 2" key="1">
    <citation type="journal article" date="2021" name="Sci. Rep.">
        <title>Chromosome anchoring in Senegalese sole (Solea senegalensis) reveals sex-associated markers and genome rearrangements in flatfish.</title>
        <authorList>
            <person name="Guerrero-Cozar I."/>
            <person name="Gomez-Garrido J."/>
            <person name="Berbel C."/>
            <person name="Martinez-Blanch J.F."/>
            <person name="Alioto T."/>
            <person name="Claros M.G."/>
            <person name="Gagnaire P.A."/>
            <person name="Manchado M."/>
        </authorList>
    </citation>
    <scope>NUCLEOTIDE SEQUENCE [LARGE SCALE GENOMIC DNA]</scope>
    <source>
        <strain evidence="1">Sse05_10M</strain>
    </source>
</reference>
<evidence type="ECO:0000313" key="2">
    <source>
        <dbReference type="Proteomes" id="UP000693946"/>
    </source>
</evidence>
<organism evidence="1 2">
    <name type="scientific">Solea senegalensis</name>
    <name type="common">Senegalese sole</name>
    <dbReference type="NCBI Taxonomy" id="28829"/>
    <lineage>
        <taxon>Eukaryota</taxon>
        <taxon>Metazoa</taxon>
        <taxon>Chordata</taxon>
        <taxon>Craniata</taxon>
        <taxon>Vertebrata</taxon>
        <taxon>Euteleostomi</taxon>
        <taxon>Actinopterygii</taxon>
        <taxon>Neopterygii</taxon>
        <taxon>Teleostei</taxon>
        <taxon>Neoteleostei</taxon>
        <taxon>Acanthomorphata</taxon>
        <taxon>Carangaria</taxon>
        <taxon>Pleuronectiformes</taxon>
        <taxon>Pleuronectoidei</taxon>
        <taxon>Soleidae</taxon>
        <taxon>Solea</taxon>
    </lineage>
</organism>
<dbReference type="AlphaFoldDB" id="A0AAV6RSN3"/>
<comment type="caution">
    <text evidence="1">The sequence shown here is derived from an EMBL/GenBank/DDBJ whole genome shotgun (WGS) entry which is preliminary data.</text>
</comment>
<proteinExistence type="predicted"/>
<evidence type="ECO:0000313" key="1">
    <source>
        <dbReference type="EMBL" id="KAG7508477.1"/>
    </source>
</evidence>
<dbReference type="EMBL" id="JAGKHQ010000009">
    <property type="protein sequence ID" value="KAG7508477.1"/>
    <property type="molecule type" value="Genomic_DNA"/>
</dbReference>
<name>A0AAV6RSN3_SOLSE</name>
<keyword evidence="2" id="KW-1185">Reference proteome</keyword>
<protein>
    <recommendedName>
        <fullName evidence="3">Secreted protein</fullName>
    </recommendedName>
</protein>
<dbReference type="Proteomes" id="UP000693946">
    <property type="component" value="Linkage Group LG17"/>
</dbReference>
<evidence type="ECO:0008006" key="3">
    <source>
        <dbReference type="Google" id="ProtNLM"/>
    </source>
</evidence>